<evidence type="ECO:0000313" key="2">
    <source>
        <dbReference type="Proteomes" id="UP000485058"/>
    </source>
</evidence>
<dbReference type="EMBL" id="BLLF01000760">
    <property type="protein sequence ID" value="GFH14742.1"/>
    <property type="molecule type" value="Genomic_DNA"/>
</dbReference>
<evidence type="ECO:0000313" key="1">
    <source>
        <dbReference type="EMBL" id="GFH14742.1"/>
    </source>
</evidence>
<keyword evidence="2" id="KW-1185">Reference proteome</keyword>
<organism evidence="1 2">
    <name type="scientific">Haematococcus lacustris</name>
    <name type="common">Green alga</name>
    <name type="synonym">Haematococcus pluvialis</name>
    <dbReference type="NCBI Taxonomy" id="44745"/>
    <lineage>
        <taxon>Eukaryota</taxon>
        <taxon>Viridiplantae</taxon>
        <taxon>Chlorophyta</taxon>
        <taxon>core chlorophytes</taxon>
        <taxon>Chlorophyceae</taxon>
        <taxon>CS clade</taxon>
        <taxon>Chlamydomonadales</taxon>
        <taxon>Haematococcaceae</taxon>
        <taxon>Haematococcus</taxon>
    </lineage>
</organism>
<name>A0A699ZGL4_HAELA</name>
<accession>A0A699ZGL4</accession>
<dbReference type="Proteomes" id="UP000485058">
    <property type="component" value="Unassembled WGS sequence"/>
</dbReference>
<gene>
    <name evidence="1" type="ORF">HaLaN_10852</name>
</gene>
<dbReference type="AlphaFoldDB" id="A0A699ZGL4"/>
<reference evidence="1 2" key="1">
    <citation type="submission" date="2020-02" db="EMBL/GenBank/DDBJ databases">
        <title>Draft genome sequence of Haematococcus lacustris strain NIES-144.</title>
        <authorList>
            <person name="Morimoto D."/>
            <person name="Nakagawa S."/>
            <person name="Yoshida T."/>
            <person name="Sawayama S."/>
        </authorList>
    </citation>
    <scope>NUCLEOTIDE SEQUENCE [LARGE SCALE GENOMIC DNA]</scope>
    <source>
        <strain evidence="1 2">NIES-144</strain>
    </source>
</reference>
<proteinExistence type="predicted"/>
<sequence>MRNCSDTSPWALCCPLGVQVHRPHHYPGGPGDCDVLQVGHQGSGGPARTIASLCREVGCRQSSPSKDSAPTLPLATSSPPGSHHGCTCPCPWPHPQPDICLHSPSRPPTAGNAQATGFTEPLAHCPRSTRATGATEASLAARLALPAALPAKQPGYHHMRAARQPQHGSEHLTPPVGPLTLHMSQGSRGRYGSWGQLGPNGTRPPCCLLPALERTDTRWTAMMCFT</sequence>
<protein>
    <submittedName>
        <fullName evidence="1">Uncharacterized protein</fullName>
    </submittedName>
</protein>
<comment type="caution">
    <text evidence="1">The sequence shown here is derived from an EMBL/GenBank/DDBJ whole genome shotgun (WGS) entry which is preliminary data.</text>
</comment>